<reference evidence="1 2" key="1">
    <citation type="journal article" date="2024" name="Nat. Commun.">
        <title>Phylogenomics reveals the evolutionary origins of lichenization in chlorophyte algae.</title>
        <authorList>
            <person name="Puginier C."/>
            <person name="Libourel C."/>
            <person name="Otte J."/>
            <person name="Skaloud P."/>
            <person name="Haon M."/>
            <person name="Grisel S."/>
            <person name="Petersen M."/>
            <person name="Berrin J.G."/>
            <person name="Delaux P.M."/>
            <person name="Dal Grande F."/>
            <person name="Keller J."/>
        </authorList>
    </citation>
    <scope>NUCLEOTIDE SEQUENCE [LARGE SCALE GENOMIC DNA]</scope>
    <source>
        <strain evidence="1 2">SAG 2036</strain>
    </source>
</reference>
<protein>
    <submittedName>
        <fullName evidence="1">Uncharacterized protein</fullName>
    </submittedName>
</protein>
<keyword evidence="2" id="KW-1185">Reference proteome</keyword>
<dbReference type="AlphaFoldDB" id="A0AAW1PSN1"/>
<accession>A0AAW1PSN1</accession>
<dbReference type="EMBL" id="JALJOQ010000006">
    <property type="protein sequence ID" value="KAK9812466.1"/>
    <property type="molecule type" value="Genomic_DNA"/>
</dbReference>
<evidence type="ECO:0000313" key="1">
    <source>
        <dbReference type="EMBL" id="KAK9812466.1"/>
    </source>
</evidence>
<proteinExistence type="predicted"/>
<sequence length="251" mass="27559">MKAVDQSAGLFALHHVLAFNLDLSDWQRIAREVLPPRHPVHTKSNKIDDIRAALEALGPSEACLRKGRGTLQESFNNVLGNPQFSPDGRKIAALVHYEGQCTSGSEYDVEDEEADFCLTVTFEDGTKKLLLWTVAEAAELLDTIKWSAYGEYLMVLKDAPESRWQIYSASGQLLASGRCGDSELSSRFASPEVTMVGDGLVNSAPNGPLSYATCDPTGSKLLQMGRPRIQNGGRFSSHMHELRCAKLFTLK</sequence>
<name>A0AAW1PSN1_9CHLO</name>
<gene>
    <name evidence="1" type="ORF">WJX73_002074</name>
</gene>
<comment type="caution">
    <text evidence="1">The sequence shown here is derived from an EMBL/GenBank/DDBJ whole genome shotgun (WGS) entry which is preliminary data.</text>
</comment>
<organism evidence="1 2">
    <name type="scientific">Symbiochloris irregularis</name>
    <dbReference type="NCBI Taxonomy" id="706552"/>
    <lineage>
        <taxon>Eukaryota</taxon>
        <taxon>Viridiplantae</taxon>
        <taxon>Chlorophyta</taxon>
        <taxon>core chlorophytes</taxon>
        <taxon>Trebouxiophyceae</taxon>
        <taxon>Trebouxiales</taxon>
        <taxon>Trebouxiaceae</taxon>
        <taxon>Symbiochloris</taxon>
    </lineage>
</organism>
<evidence type="ECO:0000313" key="2">
    <source>
        <dbReference type="Proteomes" id="UP001465755"/>
    </source>
</evidence>
<dbReference type="Proteomes" id="UP001465755">
    <property type="component" value="Unassembled WGS sequence"/>
</dbReference>